<name>A0A5D0QN61_9FLAO</name>
<keyword evidence="3" id="KW-0482">Metalloprotease</keyword>
<feature type="transmembrane region" description="Helical" evidence="1">
    <location>
        <begin position="110"/>
        <end position="126"/>
    </location>
</feature>
<keyword evidence="1" id="KW-1133">Transmembrane helix</keyword>
<organism evidence="3 4">
    <name type="scientific">Bizionia algoritergicola</name>
    <dbReference type="NCBI Taxonomy" id="291187"/>
    <lineage>
        <taxon>Bacteria</taxon>
        <taxon>Pseudomonadati</taxon>
        <taxon>Bacteroidota</taxon>
        <taxon>Flavobacteriia</taxon>
        <taxon>Flavobacteriales</taxon>
        <taxon>Flavobacteriaceae</taxon>
        <taxon>Bizionia</taxon>
    </lineage>
</organism>
<dbReference type="OrthoDB" id="193898at2"/>
<dbReference type="RefSeq" id="WP_066252462.1">
    <property type="nucleotide sequence ID" value="NZ_VSKL01000008.1"/>
</dbReference>
<dbReference type="GO" id="GO:0004175">
    <property type="term" value="F:endopeptidase activity"/>
    <property type="evidence" value="ECO:0007669"/>
    <property type="project" value="UniProtKB-ARBA"/>
</dbReference>
<dbReference type="Proteomes" id="UP000324358">
    <property type="component" value="Unassembled WGS sequence"/>
</dbReference>
<dbReference type="EMBL" id="VSKL01000008">
    <property type="protein sequence ID" value="TYB70563.1"/>
    <property type="molecule type" value="Genomic_DNA"/>
</dbReference>
<feature type="transmembrane region" description="Helical" evidence="1">
    <location>
        <begin position="36"/>
        <end position="55"/>
    </location>
</feature>
<comment type="caution">
    <text evidence="3">The sequence shown here is derived from an EMBL/GenBank/DDBJ whole genome shotgun (WGS) entry which is preliminary data.</text>
</comment>
<keyword evidence="3" id="KW-0378">Hydrolase</keyword>
<feature type="domain" description="CAAX prenyl protease 2/Lysostaphin resistance protein A-like" evidence="2">
    <location>
        <begin position="86"/>
        <end position="172"/>
    </location>
</feature>
<evidence type="ECO:0000259" key="2">
    <source>
        <dbReference type="Pfam" id="PF02517"/>
    </source>
</evidence>
<keyword evidence="1" id="KW-0472">Membrane</keyword>
<dbReference type="AlphaFoldDB" id="A0A5D0QN61"/>
<keyword evidence="3" id="KW-0645">Protease</keyword>
<dbReference type="InterPro" id="IPR003675">
    <property type="entry name" value="Rce1/LyrA-like_dom"/>
</dbReference>
<keyword evidence="1" id="KW-0812">Transmembrane</keyword>
<dbReference type="PANTHER" id="PTHR39430">
    <property type="entry name" value="MEMBRANE-ASSOCIATED PROTEASE-RELATED"/>
    <property type="match status" value="1"/>
</dbReference>
<feature type="transmembrane region" description="Helical" evidence="1">
    <location>
        <begin position="159"/>
        <end position="178"/>
    </location>
</feature>
<dbReference type="GO" id="GO:0080120">
    <property type="term" value="P:CAAX-box protein maturation"/>
    <property type="evidence" value="ECO:0007669"/>
    <property type="project" value="UniProtKB-ARBA"/>
</dbReference>
<evidence type="ECO:0000313" key="4">
    <source>
        <dbReference type="Proteomes" id="UP000324358"/>
    </source>
</evidence>
<keyword evidence="4" id="KW-1185">Reference proteome</keyword>
<dbReference type="Pfam" id="PF02517">
    <property type="entry name" value="Rce1-like"/>
    <property type="match status" value="1"/>
</dbReference>
<evidence type="ECO:0000256" key="1">
    <source>
        <dbReference type="SAM" id="Phobius"/>
    </source>
</evidence>
<reference evidence="3 4" key="1">
    <citation type="submission" date="2019-08" db="EMBL/GenBank/DDBJ databases">
        <title>Genomes of Antarctic Bizionia species.</title>
        <authorList>
            <person name="Bowman J.P."/>
        </authorList>
    </citation>
    <scope>NUCLEOTIDE SEQUENCE [LARGE SCALE GENOMIC DNA]</scope>
    <source>
        <strain evidence="3 4">APA-1</strain>
    </source>
</reference>
<dbReference type="GO" id="GO:0006508">
    <property type="term" value="P:proteolysis"/>
    <property type="evidence" value="ECO:0007669"/>
    <property type="project" value="UniProtKB-KW"/>
</dbReference>
<feature type="transmembrane region" description="Helical" evidence="1">
    <location>
        <begin position="198"/>
        <end position="223"/>
    </location>
</feature>
<dbReference type="PANTHER" id="PTHR39430:SF1">
    <property type="entry name" value="PROTEASE"/>
    <property type="match status" value="1"/>
</dbReference>
<feature type="transmembrane region" description="Helical" evidence="1">
    <location>
        <begin position="132"/>
        <end position="152"/>
    </location>
</feature>
<evidence type="ECO:0000313" key="3">
    <source>
        <dbReference type="EMBL" id="TYB70563.1"/>
    </source>
</evidence>
<gene>
    <name evidence="3" type="ORF">ES675_15440</name>
</gene>
<sequence length="247" mass="28008">MIGILIAIAISWLLLYLTEKKTILALGFLPVGKRLKQLAIGFIITGMLCVMVQYLEVYLKSSTWVLNENITRAIILKSFWWDFKSVLTEELIFRGALLYILIQKIGARKSILISAISFGIYHWFSYGVLGNIMAMILVFIGTGVMGYAWAWAFSKSKSIMLPFGLHLGWNFIYNTLFSKGPLGELVLISKGGNELTDWASLLNFISGLVIVPILVLIYVKYFVKKNGNNNNRINRTPNSLKRWNNKN</sequence>
<proteinExistence type="predicted"/>
<protein>
    <submittedName>
        <fullName evidence="3">CPBP family intramembrane metalloprotease</fullName>
    </submittedName>
</protein>
<accession>A0A5D0QN61</accession>
<dbReference type="GO" id="GO:0008237">
    <property type="term" value="F:metallopeptidase activity"/>
    <property type="evidence" value="ECO:0007669"/>
    <property type="project" value="UniProtKB-KW"/>
</dbReference>